<evidence type="ECO:0000256" key="1">
    <source>
        <dbReference type="ARBA" id="ARBA00001352"/>
    </source>
</evidence>
<dbReference type="SFLD" id="SFLDF00314">
    <property type="entry name" value="L-lysine_2_3-aminomutase_(yjeK"/>
    <property type="match status" value="1"/>
</dbReference>
<evidence type="ECO:0000313" key="16">
    <source>
        <dbReference type="Proteomes" id="UP001497533"/>
    </source>
</evidence>
<evidence type="ECO:0000256" key="12">
    <source>
        <dbReference type="ARBA" id="ARBA00023235"/>
    </source>
</evidence>
<dbReference type="CDD" id="cd01335">
    <property type="entry name" value="Radical_SAM"/>
    <property type="match status" value="1"/>
</dbReference>
<dbReference type="InterPro" id="IPR003739">
    <property type="entry name" value="Lys_aminomutase/Glu_NH3_mut"/>
</dbReference>
<evidence type="ECO:0000256" key="8">
    <source>
        <dbReference type="ARBA" id="ARBA00022723"/>
    </source>
</evidence>
<dbReference type="InterPro" id="IPR058240">
    <property type="entry name" value="rSAM_sf"/>
</dbReference>
<dbReference type="NCBIfam" id="TIGR00238">
    <property type="entry name" value="KamA family radical SAM protein"/>
    <property type="match status" value="1"/>
</dbReference>
<dbReference type="SFLD" id="SFLDG01070">
    <property type="entry name" value="PLP-dependent"/>
    <property type="match status" value="1"/>
</dbReference>
<reference evidence="15" key="1">
    <citation type="submission" date="2024-04" db="EMBL/GenBank/DDBJ databases">
        <authorList>
            <person name="Manzano-Marin A."/>
            <person name="Manzano-Marin A."/>
            <person name="Alejandro Manzano Marin A."/>
        </authorList>
    </citation>
    <scope>NUCLEOTIDE SEQUENCE [LARGE SCALE GENOMIC DNA]</scope>
    <source>
        <strain evidence="15">TABTEA</strain>
    </source>
</reference>
<name>A0ABM9NP56_9GAMM</name>
<keyword evidence="11" id="KW-0411">Iron-sulfur</keyword>
<protein>
    <recommendedName>
        <fullName evidence="5">L-lysine 2,3-aminomutase</fullName>
    </recommendedName>
    <alternativeName>
        <fullName evidence="13">EF-P post-translational modification enzyme B</fullName>
    </alternativeName>
</protein>
<dbReference type="Gene3D" id="3.20.20.70">
    <property type="entry name" value="Aldolase class I"/>
    <property type="match status" value="1"/>
</dbReference>
<keyword evidence="6" id="KW-0004">4Fe-4S</keyword>
<evidence type="ECO:0000256" key="5">
    <source>
        <dbReference type="ARBA" id="ARBA00022363"/>
    </source>
</evidence>
<dbReference type="PIRSF" id="PIRSF004911">
    <property type="entry name" value="DUF160"/>
    <property type="match status" value="1"/>
</dbReference>
<evidence type="ECO:0000256" key="13">
    <source>
        <dbReference type="ARBA" id="ARBA00030756"/>
    </source>
</evidence>
<accession>A0ABM9NP56</accession>
<dbReference type="PANTHER" id="PTHR30538">
    <property type="entry name" value="LYSINE 2,3-AMINOMUTASE-RELATED"/>
    <property type="match status" value="1"/>
</dbReference>
<evidence type="ECO:0000256" key="6">
    <source>
        <dbReference type="ARBA" id="ARBA00022485"/>
    </source>
</evidence>
<dbReference type="RefSeq" id="WP_341764725.1">
    <property type="nucleotide sequence ID" value="NZ_OZ034688.1"/>
</dbReference>
<keyword evidence="10" id="KW-0408">Iron</keyword>
<keyword evidence="9" id="KW-0663">Pyridoxal phosphate</keyword>
<dbReference type="PROSITE" id="PS51918">
    <property type="entry name" value="RADICAL_SAM"/>
    <property type="match status" value="1"/>
</dbReference>
<dbReference type="NCBIfam" id="TIGR03821">
    <property type="entry name" value="EFP_modif_epmB"/>
    <property type="match status" value="1"/>
</dbReference>
<dbReference type="InterPro" id="IPR007197">
    <property type="entry name" value="rSAM"/>
</dbReference>
<organism evidence="15 16">
    <name type="scientific">Candidatus Providencia siddallii</name>
    <dbReference type="NCBI Taxonomy" id="1715285"/>
    <lineage>
        <taxon>Bacteria</taxon>
        <taxon>Pseudomonadati</taxon>
        <taxon>Pseudomonadota</taxon>
        <taxon>Gammaproteobacteria</taxon>
        <taxon>Enterobacterales</taxon>
        <taxon>Morganellaceae</taxon>
        <taxon>Providencia</taxon>
    </lineage>
</organism>
<dbReference type="SFLD" id="SFLDS00029">
    <property type="entry name" value="Radical_SAM"/>
    <property type="match status" value="1"/>
</dbReference>
<keyword evidence="16" id="KW-1185">Reference proteome</keyword>
<comment type="cofactor">
    <cofactor evidence="3">
        <name>[4Fe-4S] cluster</name>
        <dbReference type="ChEBI" id="CHEBI:49883"/>
    </cofactor>
</comment>
<evidence type="ECO:0000256" key="4">
    <source>
        <dbReference type="ARBA" id="ARBA00008703"/>
    </source>
</evidence>
<comment type="cofactor">
    <cofactor evidence="2">
        <name>pyridoxal 5'-phosphate</name>
        <dbReference type="ChEBI" id="CHEBI:597326"/>
    </cofactor>
</comment>
<feature type="domain" description="Radical SAM core" evidence="14">
    <location>
        <begin position="106"/>
        <end position="321"/>
    </location>
</feature>
<proteinExistence type="inferred from homology"/>
<evidence type="ECO:0000256" key="11">
    <source>
        <dbReference type="ARBA" id="ARBA00023014"/>
    </source>
</evidence>
<dbReference type="Proteomes" id="UP001497533">
    <property type="component" value="Chromosome"/>
</dbReference>
<dbReference type="InterPro" id="IPR013785">
    <property type="entry name" value="Aldolase_TIM"/>
</dbReference>
<dbReference type="GO" id="GO:0016853">
    <property type="term" value="F:isomerase activity"/>
    <property type="evidence" value="ECO:0007669"/>
    <property type="project" value="UniProtKB-KW"/>
</dbReference>
<evidence type="ECO:0000313" key="15">
    <source>
        <dbReference type="EMBL" id="CAL1329254.1"/>
    </source>
</evidence>
<dbReference type="InterPro" id="IPR022462">
    <property type="entry name" value="EpmB"/>
</dbReference>
<keyword evidence="12 15" id="KW-0413">Isomerase</keyword>
<evidence type="ECO:0000256" key="10">
    <source>
        <dbReference type="ARBA" id="ARBA00023004"/>
    </source>
</evidence>
<keyword evidence="7" id="KW-0949">S-adenosyl-L-methionine</keyword>
<comment type="catalytic activity">
    <reaction evidence="1">
        <text>L-lysine = D-beta-lysine</text>
        <dbReference type="Rhea" id="RHEA:44148"/>
        <dbReference type="ChEBI" id="CHEBI:32551"/>
        <dbReference type="ChEBI" id="CHEBI:84138"/>
    </reaction>
</comment>
<evidence type="ECO:0000256" key="9">
    <source>
        <dbReference type="ARBA" id="ARBA00022898"/>
    </source>
</evidence>
<sequence>MNNIINNKKIYKENWMQKLTEVVTDSNKLLELLNLKNNQVLNKIINNDKTFPLYVPLHFLNKIKKGDPLDPLLLQILSVKNELKTKINFSIDPNMEHFNKIPGLLHKYYNRVLLIVKGRCALNCRYCFRKNFPYKNNKGNKKNWLFAINYIKKHIMLDEVILSGGDPLIAKDHEIYWIIKKIEKITHIKRLRIHTRFPIVIPERITDNLCKILSNSRLQIIFVTHINHANEIDEEFAFAMKKLKQSNIILLNQSVLLKRINDNTNTLLNLSNSLFDVGILPYYLHVLDKVQGTYHFLVTDAKAKRLIRELLTKLSGYLVPKLVKEKAGKLSKILLDINLN</sequence>
<dbReference type="EMBL" id="OZ034688">
    <property type="protein sequence ID" value="CAL1329254.1"/>
    <property type="molecule type" value="Genomic_DNA"/>
</dbReference>
<dbReference type="Pfam" id="PF04055">
    <property type="entry name" value="Radical_SAM"/>
    <property type="match status" value="1"/>
</dbReference>
<evidence type="ECO:0000256" key="2">
    <source>
        <dbReference type="ARBA" id="ARBA00001933"/>
    </source>
</evidence>
<evidence type="ECO:0000259" key="14">
    <source>
        <dbReference type="PROSITE" id="PS51918"/>
    </source>
</evidence>
<dbReference type="PANTHER" id="PTHR30538:SF1">
    <property type="entry name" value="L-LYSINE 2,3-AMINOMUTASE"/>
    <property type="match status" value="1"/>
</dbReference>
<gene>
    <name evidence="15" type="primary">epmB</name>
    <name evidence="15" type="ORF">PRHACTZTBTEA_332</name>
</gene>
<dbReference type="SUPFAM" id="SSF102114">
    <property type="entry name" value="Radical SAM enzymes"/>
    <property type="match status" value="1"/>
</dbReference>
<comment type="similarity">
    <text evidence="4">Belongs to the radical SAM superfamily. KamA family.</text>
</comment>
<evidence type="ECO:0000256" key="7">
    <source>
        <dbReference type="ARBA" id="ARBA00022691"/>
    </source>
</evidence>
<keyword evidence="8" id="KW-0479">Metal-binding</keyword>
<evidence type="ECO:0000256" key="3">
    <source>
        <dbReference type="ARBA" id="ARBA00001966"/>
    </source>
</evidence>